<sequence length="233" mass="24327">MATRSLRLLTLGGVAVTLALAGCTDDGDAARGGTYTTAMLQAGVLQPADIGSTWKRPEQTPPPSSIMQLCPGAAARPPIPGSPAVVTGVLADEGDKGAQAFEQIGLLYKDAPAMEKAFTSLQDTMEACPPTASRSAGPAKESSEAGYTESITIDPLVSGGWKGFVTQRHKIYEPTYPGSADVAVAVVGQGNAIILTSYAVYWVGEHSTGPEFRTDWNRITGTVLSRVDAKRSK</sequence>
<keyword evidence="2" id="KW-0732">Signal</keyword>
<organism evidence="3 4">
    <name type="scientific">Dactylosporangium matsuzakiense</name>
    <dbReference type="NCBI Taxonomy" id="53360"/>
    <lineage>
        <taxon>Bacteria</taxon>
        <taxon>Bacillati</taxon>
        <taxon>Actinomycetota</taxon>
        <taxon>Actinomycetes</taxon>
        <taxon>Micromonosporales</taxon>
        <taxon>Micromonosporaceae</taxon>
        <taxon>Dactylosporangium</taxon>
    </lineage>
</organism>
<evidence type="ECO:0000313" key="3">
    <source>
        <dbReference type="EMBL" id="GLL03907.1"/>
    </source>
</evidence>
<dbReference type="PROSITE" id="PS51257">
    <property type="entry name" value="PROKAR_LIPOPROTEIN"/>
    <property type="match status" value="1"/>
</dbReference>
<protein>
    <recommendedName>
        <fullName evidence="5">Lipoprotein</fullName>
    </recommendedName>
</protein>
<dbReference type="EMBL" id="BSFP01000038">
    <property type="protein sequence ID" value="GLL03907.1"/>
    <property type="molecule type" value="Genomic_DNA"/>
</dbReference>
<evidence type="ECO:0000256" key="2">
    <source>
        <dbReference type="SAM" id="SignalP"/>
    </source>
</evidence>
<feature type="signal peptide" evidence="2">
    <location>
        <begin position="1"/>
        <end position="21"/>
    </location>
</feature>
<dbReference type="Proteomes" id="UP001143480">
    <property type="component" value="Unassembled WGS sequence"/>
</dbReference>
<reference evidence="3" key="2">
    <citation type="submission" date="2023-01" db="EMBL/GenBank/DDBJ databases">
        <authorList>
            <person name="Sun Q."/>
            <person name="Evtushenko L."/>
        </authorList>
    </citation>
    <scope>NUCLEOTIDE SEQUENCE</scope>
    <source>
        <strain evidence="3">VKM Ac-1321</strain>
    </source>
</reference>
<proteinExistence type="predicted"/>
<evidence type="ECO:0000313" key="4">
    <source>
        <dbReference type="Proteomes" id="UP001143480"/>
    </source>
</evidence>
<reference evidence="3" key="1">
    <citation type="journal article" date="2014" name="Int. J. Syst. Evol. Microbiol.">
        <title>Complete genome sequence of Corynebacterium casei LMG S-19264T (=DSM 44701T), isolated from a smear-ripened cheese.</title>
        <authorList>
            <consortium name="US DOE Joint Genome Institute (JGI-PGF)"/>
            <person name="Walter F."/>
            <person name="Albersmeier A."/>
            <person name="Kalinowski J."/>
            <person name="Ruckert C."/>
        </authorList>
    </citation>
    <scope>NUCLEOTIDE SEQUENCE</scope>
    <source>
        <strain evidence="3">VKM Ac-1321</strain>
    </source>
</reference>
<dbReference type="AlphaFoldDB" id="A0A9W6KMQ4"/>
<comment type="caution">
    <text evidence="3">The sequence shown here is derived from an EMBL/GenBank/DDBJ whole genome shotgun (WGS) entry which is preliminary data.</text>
</comment>
<feature type="chain" id="PRO_5040805531" description="Lipoprotein" evidence="2">
    <location>
        <begin position="22"/>
        <end position="233"/>
    </location>
</feature>
<feature type="region of interest" description="Disordered" evidence="1">
    <location>
        <begin position="127"/>
        <end position="147"/>
    </location>
</feature>
<evidence type="ECO:0008006" key="5">
    <source>
        <dbReference type="Google" id="ProtNLM"/>
    </source>
</evidence>
<gene>
    <name evidence="3" type="ORF">GCM10017581_056530</name>
</gene>
<dbReference type="RefSeq" id="WP_261960150.1">
    <property type="nucleotide sequence ID" value="NZ_BAAAXA010000001.1"/>
</dbReference>
<evidence type="ECO:0000256" key="1">
    <source>
        <dbReference type="SAM" id="MobiDB-lite"/>
    </source>
</evidence>
<keyword evidence="4" id="KW-1185">Reference proteome</keyword>
<name>A0A9W6KMQ4_9ACTN</name>
<accession>A0A9W6KMQ4</accession>